<gene>
    <name evidence="1" type="ORF">CHRIB12_LOCUS20045</name>
</gene>
<proteinExistence type="predicted"/>
<dbReference type="AlphaFoldDB" id="A0A916EGV7"/>
<sequence>MSIILLSITPSFLPRIAKTLLVDKKKNFLFLNVEKLLEPGNVVLAREDLDNPRTTVHDVISGYRKHGIKRLTWARERKEWTNEWMTWMTGKTI</sequence>
<comment type="caution">
    <text evidence="1">The sequence shown here is derived from an EMBL/GenBank/DDBJ whole genome shotgun (WGS) entry which is preliminary data.</text>
</comment>
<evidence type="ECO:0000313" key="2">
    <source>
        <dbReference type="Proteomes" id="UP000684084"/>
    </source>
</evidence>
<name>A0A916EGV7_9GLOM</name>
<dbReference type="EMBL" id="CAGKOT010000057">
    <property type="protein sequence ID" value="CAB5387214.1"/>
    <property type="molecule type" value="Genomic_DNA"/>
</dbReference>
<reference evidence="1" key="1">
    <citation type="submission" date="2020-05" db="EMBL/GenBank/DDBJ databases">
        <authorList>
            <person name="Rincon C."/>
            <person name="Sanders R I."/>
            <person name="Robbins C."/>
            <person name="Chaturvedi A."/>
        </authorList>
    </citation>
    <scope>NUCLEOTIDE SEQUENCE</scope>
    <source>
        <strain evidence="1">CHB12</strain>
    </source>
</reference>
<evidence type="ECO:0000313" key="1">
    <source>
        <dbReference type="EMBL" id="CAB5387214.1"/>
    </source>
</evidence>
<protein>
    <submittedName>
        <fullName evidence="1">Uncharacterized protein</fullName>
    </submittedName>
</protein>
<organism evidence="1 2">
    <name type="scientific">Rhizophagus irregularis</name>
    <dbReference type="NCBI Taxonomy" id="588596"/>
    <lineage>
        <taxon>Eukaryota</taxon>
        <taxon>Fungi</taxon>
        <taxon>Fungi incertae sedis</taxon>
        <taxon>Mucoromycota</taxon>
        <taxon>Glomeromycotina</taxon>
        <taxon>Glomeromycetes</taxon>
        <taxon>Glomerales</taxon>
        <taxon>Glomeraceae</taxon>
        <taxon>Rhizophagus</taxon>
    </lineage>
</organism>
<accession>A0A916EGV7</accession>
<dbReference type="Proteomes" id="UP000684084">
    <property type="component" value="Unassembled WGS sequence"/>
</dbReference>